<sequence>MIPGNHHDLYDVEKQMEKMLDEIKKSNRRTDGLFLNADAGFDAESLRSYFTANEIFTNIDFNKRNGNISDREEILDRELYKRRFVIERMNAWIDGFKSLLVRYEKKESYWRNLHLIPFCSILIRKL</sequence>
<protein>
    <submittedName>
        <fullName evidence="2">Transposase</fullName>
    </submittedName>
</protein>
<reference evidence="2 3" key="1">
    <citation type="submission" date="2022-03" db="EMBL/GenBank/DDBJ databases">
        <title>Chryseobacterium sp. isolated from particulate matters in swine house.</title>
        <authorList>
            <person name="Won M."/>
            <person name="Kim S.-J."/>
            <person name="Kwon S.-W."/>
        </authorList>
    </citation>
    <scope>NUCLEOTIDE SEQUENCE [LARGE SCALE GENOMIC DNA]</scope>
    <source>
        <strain evidence="2 3">SC2-2</strain>
    </source>
</reference>
<gene>
    <name evidence="2" type="ORF">MTP09_08455</name>
</gene>
<dbReference type="EMBL" id="CP094532">
    <property type="protein sequence ID" value="UOE39954.1"/>
    <property type="molecule type" value="Genomic_DNA"/>
</dbReference>
<dbReference type="RefSeq" id="WP_243547891.1">
    <property type="nucleotide sequence ID" value="NZ_CP094532.1"/>
</dbReference>
<proteinExistence type="predicted"/>
<evidence type="ECO:0000259" key="1">
    <source>
        <dbReference type="Pfam" id="PF01609"/>
    </source>
</evidence>
<keyword evidence="3" id="KW-1185">Reference proteome</keyword>
<accession>A0ABY4BM43</accession>
<dbReference type="InterPro" id="IPR002559">
    <property type="entry name" value="Transposase_11"/>
</dbReference>
<organism evidence="2 3">
    <name type="scientific">Chryseobacterium suipulveris</name>
    <dbReference type="NCBI Taxonomy" id="2929800"/>
    <lineage>
        <taxon>Bacteria</taxon>
        <taxon>Pseudomonadati</taxon>
        <taxon>Bacteroidota</taxon>
        <taxon>Flavobacteriia</taxon>
        <taxon>Flavobacteriales</taxon>
        <taxon>Weeksellaceae</taxon>
        <taxon>Chryseobacterium group</taxon>
        <taxon>Chryseobacterium</taxon>
    </lineage>
</organism>
<evidence type="ECO:0000313" key="3">
    <source>
        <dbReference type="Proteomes" id="UP000831460"/>
    </source>
</evidence>
<dbReference type="Pfam" id="PF01609">
    <property type="entry name" value="DDE_Tnp_1"/>
    <property type="match status" value="1"/>
</dbReference>
<dbReference type="Proteomes" id="UP000831460">
    <property type="component" value="Chromosome"/>
</dbReference>
<name>A0ABY4BM43_9FLAO</name>
<evidence type="ECO:0000313" key="2">
    <source>
        <dbReference type="EMBL" id="UOE39954.1"/>
    </source>
</evidence>
<feature type="domain" description="Transposase IS4-like" evidence="1">
    <location>
        <begin position="14"/>
        <end position="121"/>
    </location>
</feature>